<dbReference type="PANTHER" id="PTHR11412:SF136">
    <property type="entry name" value="CD109 ANTIGEN"/>
    <property type="match status" value="1"/>
</dbReference>
<evidence type="ECO:0000313" key="6">
    <source>
        <dbReference type="Proteomes" id="UP000835052"/>
    </source>
</evidence>
<feature type="domain" description="Alpha-macroglobulin-like TED" evidence="4">
    <location>
        <begin position="848"/>
        <end position="949"/>
    </location>
</feature>
<evidence type="ECO:0008006" key="7">
    <source>
        <dbReference type="Google" id="ProtNLM"/>
    </source>
</evidence>
<dbReference type="PANTHER" id="PTHR11412">
    <property type="entry name" value="MACROGLOBULIN / COMPLEMENT"/>
    <property type="match status" value="1"/>
</dbReference>
<dbReference type="InterPro" id="IPR050473">
    <property type="entry name" value="A2M/Complement_sys"/>
</dbReference>
<dbReference type="Pfam" id="PF07678">
    <property type="entry name" value="TED_complement"/>
    <property type="match status" value="1"/>
</dbReference>
<dbReference type="OrthoDB" id="9998011at2759"/>
<protein>
    <recommendedName>
        <fullName evidence="7">Alpha-2-macroglobulin domain-containing protein</fullName>
    </recommendedName>
</protein>
<reference evidence="5" key="1">
    <citation type="submission" date="2020-10" db="EMBL/GenBank/DDBJ databases">
        <authorList>
            <person name="Kikuchi T."/>
        </authorList>
    </citation>
    <scope>NUCLEOTIDE SEQUENCE</scope>
    <source>
        <strain evidence="5">NKZ352</strain>
    </source>
</reference>
<evidence type="ECO:0000256" key="1">
    <source>
        <dbReference type="ARBA" id="ARBA00022729"/>
    </source>
</evidence>
<dbReference type="InterPro" id="IPR001599">
    <property type="entry name" value="Macroglobln_a2"/>
</dbReference>
<dbReference type="EMBL" id="CAJGYM010000002">
    <property type="protein sequence ID" value="CAD6185284.1"/>
    <property type="molecule type" value="Genomic_DNA"/>
</dbReference>
<keyword evidence="6" id="KW-1185">Reference proteome</keyword>
<dbReference type="Proteomes" id="UP000835052">
    <property type="component" value="Unassembled WGS sequence"/>
</dbReference>
<dbReference type="Gene3D" id="1.50.10.20">
    <property type="match status" value="1"/>
</dbReference>
<dbReference type="InterPro" id="IPR008930">
    <property type="entry name" value="Terpenoid_cyclase/PrenylTrfase"/>
</dbReference>
<dbReference type="InterPro" id="IPR011626">
    <property type="entry name" value="Alpha-macroglobulin_TED"/>
</dbReference>
<gene>
    <name evidence="5" type="ORF">CAUJ_LOCUS1203</name>
</gene>
<accession>A0A8S1GQV9</accession>
<keyword evidence="2" id="KW-0882">Thioester bond</keyword>
<proteinExistence type="predicted"/>
<evidence type="ECO:0000259" key="4">
    <source>
        <dbReference type="Pfam" id="PF07678"/>
    </source>
</evidence>
<dbReference type="InterPro" id="IPR008993">
    <property type="entry name" value="TIMP-like_OB-fold"/>
</dbReference>
<comment type="caution">
    <text evidence="5">The sequence shown here is derived from an EMBL/GenBank/DDBJ whole genome shotgun (WGS) entry which is preliminary data.</text>
</comment>
<dbReference type="GO" id="GO:0005615">
    <property type="term" value="C:extracellular space"/>
    <property type="evidence" value="ECO:0007669"/>
    <property type="project" value="InterPro"/>
</dbReference>
<evidence type="ECO:0000313" key="5">
    <source>
        <dbReference type="EMBL" id="CAD6185284.1"/>
    </source>
</evidence>
<sequence length="1339" mass="150529">MFNVTTNKFQIVVEVRDHGTGSRGEVKLTWDALAPKFSLTPMRPYFSREISDLFFIIDSEGVQEGNITVKYECISQQPPEGEIAIETFGKVNEIVHVDLPKQWRTLCNVIKVTGKRKLKTGFSRGQTVLLPNMHGTALASNFISIDDPKIEYRTGEILSVTLKTSDAKILNYMVICDSHKLIQVETTRDDRKLKMGIVESMKGTCVLYVYTSLPNITTDMYLFRVVDQCDGSMTVSRVINGDKYEMNGSNENISPGEELEIQLVGDRNGFAVYRAIDDRMNQLALKNDILKLRLWDFSVFSSQSASTFQARIANLMDLNQVQEVLSRECTKAGRRLHPRCPTISYSSSVLSNVCLKYLQTGCHQQPPANSTTLAQSKDKREHMFERISMKNDGRAHVKTISPDNIGEWALSSAFWSPGRTSMCPLNNFNLQSKKNVFMEVDLPKDVYVNETVSVKVTVSGINIQRLSKYSICIAKMPRKVCADEGSNGNKGRPAYTNIALSKNSSVQSKTFSMRFLVTGITNVTFYLREEASYPGKHHCDVGKILDIVKIHLKIAKRADTVEYYKKVLLNAGKPVVKVQMNDDVQQESENVAIEVLENRPGEDPTSVVTTVVANILDTETVYSFAIYISKFLPTKTYFEDSQSRIKRGIFDSGNSFLSDVIKQLSVELYRFKTIAQKKDTELYTLEWAQKRISNLISDMLRFSDCTSSAEPCGYAEYGAPRSPAERSLFLTSIATSLLCEASVDEQLIAGPLQTIIADIPKFREEAFNIDLNDIFDIESSYDKKFLLASLMFQVSRDCGSYREKITQVKYDAFGQLHKSYYLFDEGAIVDDRAVAAIAFMATNVTQELMRIKMLERINGDLEPYWSAGVLSIAEEEKKSTFQVLGSRRSKSGDIMVNSLGLLAFVTAGAEGSKIEWDPLADWLFKQQNEDGTFESPIDTYFASRALYEYKTRKVDVANNGQLQVRVECTGCPLRTINVTEDSVEIHVPTHVRSVSLTTSGIGKAKAGIRIVATRRQRQRRGLTHDDYYPVRIDCDQQHIQRTTIQQTVCLTVLSPVIRTLEITHGLYTSYTTSTQLLSMLPNSSSVSIINPAKSSYAMHFILINIPHKKPICYQLGITEPPYRHEPTYLAPVAIQARHPVSDIVGMLLIAHPDVLPRPRSRRSHRLRHGVSKARSIRSIIDQSSVDLVCFSGGQCSCAETTCGVQCRKCGFDTEENLREKLAFKNNFGVGVRVRNTEKSLIENIMYTVYHTDVLDMAGGAASYLTETLAIYLRDCNPFCVPPNGEVKRGEKYLIIGHIDGLTLDSNGTQNYVLRDTDRFEEATTDCKHLNTAITLRDRR</sequence>
<dbReference type="GO" id="GO:0004866">
    <property type="term" value="F:endopeptidase inhibitor activity"/>
    <property type="evidence" value="ECO:0007669"/>
    <property type="project" value="InterPro"/>
</dbReference>
<evidence type="ECO:0000256" key="2">
    <source>
        <dbReference type="ARBA" id="ARBA00022966"/>
    </source>
</evidence>
<keyword evidence="1" id="KW-0732">Signal</keyword>
<dbReference type="SUPFAM" id="SSF50242">
    <property type="entry name" value="TIMP-like"/>
    <property type="match status" value="1"/>
</dbReference>
<dbReference type="Pfam" id="PF00207">
    <property type="entry name" value="A2M"/>
    <property type="match status" value="1"/>
</dbReference>
<feature type="domain" description="Alpha-2-macroglobulin" evidence="3">
    <location>
        <begin position="384"/>
        <end position="459"/>
    </location>
</feature>
<evidence type="ECO:0000259" key="3">
    <source>
        <dbReference type="Pfam" id="PF00207"/>
    </source>
</evidence>
<name>A0A8S1GQV9_9PELO</name>
<dbReference type="SUPFAM" id="SSF48239">
    <property type="entry name" value="Terpenoid cyclases/Protein prenyltransferases"/>
    <property type="match status" value="1"/>
</dbReference>
<organism evidence="5 6">
    <name type="scientific">Caenorhabditis auriculariae</name>
    <dbReference type="NCBI Taxonomy" id="2777116"/>
    <lineage>
        <taxon>Eukaryota</taxon>
        <taxon>Metazoa</taxon>
        <taxon>Ecdysozoa</taxon>
        <taxon>Nematoda</taxon>
        <taxon>Chromadorea</taxon>
        <taxon>Rhabditida</taxon>
        <taxon>Rhabditina</taxon>
        <taxon>Rhabditomorpha</taxon>
        <taxon>Rhabditoidea</taxon>
        <taxon>Rhabditidae</taxon>
        <taxon>Peloderinae</taxon>
        <taxon>Caenorhabditis</taxon>
    </lineage>
</organism>